<accession>A0ABT7A6K4</accession>
<dbReference type="PROSITE" id="PS51257">
    <property type="entry name" value="PROKAR_LIPOPROTEIN"/>
    <property type="match status" value="1"/>
</dbReference>
<dbReference type="EMBL" id="JANCPR020000044">
    <property type="protein sequence ID" value="MDJ1136659.1"/>
    <property type="molecule type" value="Genomic_DNA"/>
</dbReference>
<comment type="caution">
    <text evidence="7">The sequence shown here is derived from an EMBL/GenBank/DDBJ whole genome shotgun (WGS) entry which is preliminary data.</text>
</comment>
<evidence type="ECO:0000256" key="5">
    <source>
        <dbReference type="SAM" id="SignalP"/>
    </source>
</evidence>
<feature type="compositionally biased region" description="Basic and acidic residues" evidence="4">
    <location>
        <begin position="36"/>
        <end position="45"/>
    </location>
</feature>
<protein>
    <submittedName>
        <fullName evidence="7">Alpha/beta fold hydrolase</fullName>
    </submittedName>
</protein>
<sequence length="569" mass="60248">MPALRSVRPTRSARAVAALAAALVLAAAGTAGCGDDPDRGQKQDTGKTGSTSRPPASKSASKKTSRSTPPSTSRSASPRRSPALPDALTRQRPAWSRCPAPNAAQGEDAGSPTPLPGGARWECAKLKVPLDYDKPQGKTIGVEMIRAKARKGGGKRIGSLVFNFGGPGGSGVATLPSFADDYARLRGRYDLVSFDPRGVGRSEGVNCLSDKKLDAYFAADSTPDTKNEEKGLFARQGSFADGCEKKAADRLPHLTTENTARDMDLMRHVLGDRKLHYFGISYGTELGGVYAHLYPDKVGRAVFDAVVDPTSSPVRGALSQTGGFQLALDNYLKDCASRGGSCPVGEDPEEGKQQISELLTQLDAEPLPTDSGRKLTESLAQGGIAQSLYSKDMWEMLSQGLEEAMTDRNGTTLLMLADALNGRNQNGTYSTLQSSLTAISCADAKQRYTADDIRSRLPDFTHASPVFGPMSAWGLVQCHDWPVKGQWKAPTVGAQGSDPILLVGTTGDPATPYGGTRNMKKQLGEGVGVELTYRGEGHGAYDSKDKCVRARVDGYLLNGKVPADGSTCA</sequence>
<dbReference type="Gene3D" id="3.40.50.1820">
    <property type="entry name" value="alpha/beta hydrolase"/>
    <property type="match status" value="1"/>
</dbReference>
<evidence type="ECO:0000256" key="1">
    <source>
        <dbReference type="ARBA" id="ARBA00010088"/>
    </source>
</evidence>
<gene>
    <name evidence="7" type="ORF">NMN56_032875</name>
</gene>
<keyword evidence="3 7" id="KW-0378">Hydrolase</keyword>
<evidence type="ECO:0000259" key="6">
    <source>
        <dbReference type="Pfam" id="PF08386"/>
    </source>
</evidence>
<dbReference type="PANTHER" id="PTHR43248">
    <property type="entry name" value="2-SUCCINYL-6-HYDROXY-2,4-CYCLOHEXADIENE-1-CARBOXYLATE SYNTHASE"/>
    <property type="match status" value="1"/>
</dbReference>
<dbReference type="InterPro" id="IPR013595">
    <property type="entry name" value="Pept_S33_TAP-like_C"/>
</dbReference>
<evidence type="ECO:0000256" key="4">
    <source>
        <dbReference type="SAM" id="MobiDB-lite"/>
    </source>
</evidence>
<evidence type="ECO:0000256" key="3">
    <source>
        <dbReference type="ARBA" id="ARBA00022801"/>
    </source>
</evidence>
<feature type="domain" description="Peptidase S33 tripeptidyl aminopeptidase-like C-terminal" evidence="6">
    <location>
        <begin position="464"/>
        <end position="568"/>
    </location>
</feature>
<feature type="compositionally biased region" description="Low complexity" evidence="4">
    <location>
        <begin position="66"/>
        <end position="83"/>
    </location>
</feature>
<feature type="signal peptide" evidence="5">
    <location>
        <begin position="1"/>
        <end position="33"/>
    </location>
</feature>
<name>A0ABT7A6K4_9ACTN</name>
<comment type="similarity">
    <text evidence="1">Belongs to the peptidase S33 family.</text>
</comment>
<keyword evidence="2 5" id="KW-0732">Signal</keyword>
<dbReference type="GO" id="GO:0016787">
    <property type="term" value="F:hydrolase activity"/>
    <property type="evidence" value="ECO:0007669"/>
    <property type="project" value="UniProtKB-KW"/>
</dbReference>
<dbReference type="InterPro" id="IPR051601">
    <property type="entry name" value="Serine_prot/Carboxylest_S33"/>
</dbReference>
<dbReference type="InterPro" id="IPR029058">
    <property type="entry name" value="AB_hydrolase_fold"/>
</dbReference>
<evidence type="ECO:0000313" key="7">
    <source>
        <dbReference type="EMBL" id="MDJ1136659.1"/>
    </source>
</evidence>
<keyword evidence="8" id="KW-1185">Reference proteome</keyword>
<feature type="compositionally biased region" description="Low complexity" evidence="4">
    <location>
        <begin position="50"/>
        <end position="59"/>
    </location>
</feature>
<feature type="region of interest" description="Disordered" evidence="4">
    <location>
        <begin position="30"/>
        <end position="118"/>
    </location>
</feature>
<evidence type="ECO:0000313" key="8">
    <source>
        <dbReference type="Proteomes" id="UP001214441"/>
    </source>
</evidence>
<dbReference type="SUPFAM" id="SSF53474">
    <property type="entry name" value="alpha/beta-Hydrolases"/>
    <property type="match status" value="1"/>
</dbReference>
<feature type="chain" id="PRO_5045210881" evidence="5">
    <location>
        <begin position="34"/>
        <end position="569"/>
    </location>
</feature>
<dbReference type="Proteomes" id="UP001214441">
    <property type="component" value="Unassembled WGS sequence"/>
</dbReference>
<proteinExistence type="inferred from homology"/>
<dbReference type="PANTHER" id="PTHR43248:SF29">
    <property type="entry name" value="TRIPEPTIDYL AMINOPEPTIDASE"/>
    <property type="match status" value="1"/>
</dbReference>
<organism evidence="7 8">
    <name type="scientific">Streptomyces iconiensis</name>
    <dbReference type="NCBI Taxonomy" id="1384038"/>
    <lineage>
        <taxon>Bacteria</taxon>
        <taxon>Bacillati</taxon>
        <taxon>Actinomycetota</taxon>
        <taxon>Actinomycetes</taxon>
        <taxon>Kitasatosporales</taxon>
        <taxon>Streptomycetaceae</taxon>
        <taxon>Streptomyces</taxon>
    </lineage>
</organism>
<dbReference type="RefSeq" id="WP_274040811.1">
    <property type="nucleotide sequence ID" value="NZ_JANCPR020000044.1"/>
</dbReference>
<dbReference type="Pfam" id="PF08386">
    <property type="entry name" value="Abhydrolase_4"/>
    <property type="match status" value="1"/>
</dbReference>
<evidence type="ECO:0000256" key="2">
    <source>
        <dbReference type="ARBA" id="ARBA00022729"/>
    </source>
</evidence>
<reference evidence="7 8" key="1">
    <citation type="submission" date="2023-05" db="EMBL/GenBank/DDBJ databases">
        <title>Streptantibioticus silvisoli sp. nov., acidotolerant actinomycetes 1 from pine litter.</title>
        <authorList>
            <person name="Swiecimska M."/>
            <person name="Golinska P."/>
            <person name="Sangal V."/>
            <person name="Wachnowicz B."/>
            <person name="Goodfellow M."/>
        </authorList>
    </citation>
    <scope>NUCLEOTIDE SEQUENCE [LARGE SCALE GENOMIC DNA]</scope>
    <source>
        <strain evidence="7 8">DSM 42109</strain>
    </source>
</reference>